<dbReference type="AlphaFoldDB" id="A0A3P7KTT1"/>
<evidence type="ECO:0000313" key="2">
    <source>
        <dbReference type="Proteomes" id="UP000270094"/>
    </source>
</evidence>
<protein>
    <submittedName>
        <fullName evidence="1">Uncharacterized protein</fullName>
    </submittedName>
</protein>
<dbReference type="EMBL" id="UYYB01016776">
    <property type="protein sequence ID" value="VDM70592.1"/>
    <property type="molecule type" value="Genomic_DNA"/>
</dbReference>
<sequence length="68" mass="7945">MLIPGKDLKIVLRYLDEKGIANELISNITQQLHRERRALIGPVDGEITLDLIQKKYLSFDDVSFYQLW</sequence>
<reference evidence="1 2" key="1">
    <citation type="submission" date="2018-11" db="EMBL/GenBank/DDBJ databases">
        <authorList>
            <consortium name="Pathogen Informatics"/>
        </authorList>
    </citation>
    <scope>NUCLEOTIDE SEQUENCE [LARGE SCALE GENOMIC DNA]</scope>
</reference>
<name>A0A3P7KTT1_STRVU</name>
<evidence type="ECO:0000313" key="1">
    <source>
        <dbReference type="EMBL" id="VDM70592.1"/>
    </source>
</evidence>
<organism evidence="1 2">
    <name type="scientific">Strongylus vulgaris</name>
    <name type="common">Blood worm</name>
    <dbReference type="NCBI Taxonomy" id="40348"/>
    <lineage>
        <taxon>Eukaryota</taxon>
        <taxon>Metazoa</taxon>
        <taxon>Ecdysozoa</taxon>
        <taxon>Nematoda</taxon>
        <taxon>Chromadorea</taxon>
        <taxon>Rhabditida</taxon>
        <taxon>Rhabditina</taxon>
        <taxon>Rhabditomorpha</taxon>
        <taxon>Strongyloidea</taxon>
        <taxon>Strongylidae</taxon>
        <taxon>Strongylus</taxon>
    </lineage>
</organism>
<gene>
    <name evidence="1" type="ORF">SVUK_LOCUS5590</name>
</gene>
<dbReference type="Proteomes" id="UP000270094">
    <property type="component" value="Unassembled WGS sequence"/>
</dbReference>
<dbReference type="OrthoDB" id="3626597at2759"/>
<keyword evidence="2" id="KW-1185">Reference proteome</keyword>
<accession>A0A3P7KTT1</accession>
<proteinExistence type="predicted"/>